<keyword evidence="1" id="KW-1133">Transmembrane helix</keyword>
<evidence type="ECO:0000313" key="3">
    <source>
        <dbReference type="Proteomes" id="UP000037069"/>
    </source>
</evidence>
<name>A0A0L0BVL4_LUCCU</name>
<feature type="transmembrane region" description="Helical" evidence="1">
    <location>
        <begin position="20"/>
        <end position="42"/>
    </location>
</feature>
<dbReference type="Proteomes" id="UP000037069">
    <property type="component" value="Unassembled WGS sequence"/>
</dbReference>
<organism evidence="2 3">
    <name type="scientific">Lucilia cuprina</name>
    <name type="common">Green bottle fly</name>
    <name type="synonym">Australian sheep blowfly</name>
    <dbReference type="NCBI Taxonomy" id="7375"/>
    <lineage>
        <taxon>Eukaryota</taxon>
        <taxon>Metazoa</taxon>
        <taxon>Ecdysozoa</taxon>
        <taxon>Arthropoda</taxon>
        <taxon>Hexapoda</taxon>
        <taxon>Insecta</taxon>
        <taxon>Pterygota</taxon>
        <taxon>Neoptera</taxon>
        <taxon>Endopterygota</taxon>
        <taxon>Diptera</taxon>
        <taxon>Brachycera</taxon>
        <taxon>Muscomorpha</taxon>
        <taxon>Oestroidea</taxon>
        <taxon>Calliphoridae</taxon>
        <taxon>Luciliinae</taxon>
        <taxon>Lucilia</taxon>
    </lineage>
</organism>
<comment type="caution">
    <text evidence="2">The sequence shown here is derived from an EMBL/GenBank/DDBJ whole genome shotgun (WGS) entry which is preliminary data.</text>
</comment>
<keyword evidence="1" id="KW-0812">Transmembrane</keyword>
<gene>
    <name evidence="2" type="ORF">FF38_01449</name>
</gene>
<reference evidence="2 3" key="1">
    <citation type="journal article" date="2015" name="Nat. Commun.">
        <title>Lucilia cuprina genome unlocks parasitic fly biology to underpin future interventions.</title>
        <authorList>
            <person name="Anstead C.A."/>
            <person name="Korhonen P.K."/>
            <person name="Young N.D."/>
            <person name="Hall R.S."/>
            <person name="Jex A.R."/>
            <person name="Murali S.C."/>
            <person name="Hughes D.S."/>
            <person name="Lee S.F."/>
            <person name="Perry T."/>
            <person name="Stroehlein A.J."/>
            <person name="Ansell B.R."/>
            <person name="Breugelmans B."/>
            <person name="Hofmann A."/>
            <person name="Qu J."/>
            <person name="Dugan S."/>
            <person name="Lee S.L."/>
            <person name="Chao H."/>
            <person name="Dinh H."/>
            <person name="Han Y."/>
            <person name="Doddapaneni H.V."/>
            <person name="Worley K.C."/>
            <person name="Muzny D.M."/>
            <person name="Ioannidis P."/>
            <person name="Waterhouse R.M."/>
            <person name="Zdobnov E.M."/>
            <person name="James P.J."/>
            <person name="Bagnall N.H."/>
            <person name="Kotze A.C."/>
            <person name="Gibbs R.A."/>
            <person name="Richards S."/>
            <person name="Batterham P."/>
            <person name="Gasser R.B."/>
        </authorList>
    </citation>
    <scope>NUCLEOTIDE SEQUENCE [LARGE SCALE GENOMIC DNA]</scope>
    <source>
        <strain evidence="2 3">LS</strain>
        <tissue evidence="2">Full body</tissue>
    </source>
</reference>
<dbReference type="EMBL" id="JRES01001267">
    <property type="protein sequence ID" value="KNC24077.1"/>
    <property type="molecule type" value="Genomic_DNA"/>
</dbReference>
<evidence type="ECO:0000313" key="2">
    <source>
        <dbReference type="EMBL" id="KNC24077.1"/>
    </source>
</evidence>
<evidence type="ECO:0000256" key="1">
    <source>
        <dbReference type="SAM" id="Phobius"/>
    </source>
</evidence>
<protein>
    <submittedName>
        <fullName evidence="2">Uncharacterized protein</fullName>
    </submittedName>
</protein>
<sequence>MLLPPVVALSMELFWTFECNVPLPLLLELLTAFELLEIFILVSSRRKKWKELTDKYEVLGGDVNLFTKLTWFLYVPQWTFRKIVNLHFEAASNFSLFFFRRHFQGLKKRPKALNLLLRSKGGVRVPEPKLFVRKAAPFCFLAKNRKMKDD</sequence>
<keyword evidence="1" id="KW-0472">Membrane</keyword>
<dbReference type="AlphaFoldDB" id="A0A0L0BVL4"/>
<proteinExistence type="predicted"/>
<keyword evidence="3" id="KW-1185">Reference proteome</keyword>
<accession>A0A0L0BVL4</accession>